<feature type="compositionally biased region" description="Basic and acidic residues" evidence="1">
    <location>
        <begin position="983"/>
        <end position="1003"/>
    </location>
</feature>
<evidence type="ECO:0000313" key="2">
    <source>
        <dbReference type="EMBL" id="KPU79212.1"/>
    </source>
</evidence>
<feature type="compositionally biased region" description="Basic and acidic residues" evidence="1">
    <location>
        <begin position="162"/>
        <end position="181"/>
    </location>
</feature>
<dbReference type="OrthoDB" id="8070558at2759"/>
<feature type="compositionally biased region" description="Polar residues" evidence="1">
    <location>
        <begin position="687"/>
        <end position="712"/>
    </location>
</feature>
<feature type="region of interest" description="Disordered" evidence="1">
    <location>
        <begin position="891"/>
        <end position="933"/>
    </location>
</feature>
<feature type="compositionally biased region" description="Basic and acidic residues" evidence="1">
    <location>
        <begin position="450"/>
        <end position="466"/>
    </location>
</feature>
<feature type="region of interest" description="Disordered" evidence="1">
    <location>
        <begin position="1208"/>
        <end position="1251"/>
    </location>
</feature>
<dbReference type="InParanoid" id="A0A0N8P184"/>
<sequence>MEENTESSEGPRVTRARTRRMSLLDTDSRPGTPQLDTAGDRGTASPRPTRRTRLNSATMEMRTPTRSTRASVARGETPEPSTPSSVKRTARTPAKATRSVMKQLPLKEETAEEMDVKQEEPSERTGTPVGERRVTRSMSQTPPSVNRSKSNTPTSQPPSKVSSEETPVKEEKHMVETKEKNLNAQFTNKLAVRLEKTPLRRTAANTPLKDSSESSKKTESPAVKVESTLPVEKIKALNESSLSSKKLAPDESLEETYIPETQEQPQEVDGQPVSPELQTSVAEKPKELPGSQLNGQPTPPIPQLKAKTPSKNEHSEELVKQTETLKKDIKETPQEEHSEAPSESTNSKEATPHKNLSSVELFLDAEDLPEEKDDLKSTPKAQNGAGPAAATEFVFGVSRENLDSPEPMDVDEPSDDDGEDVVQVVATVQGSPKWEQKKSVGFKGDNVDSQDEKIRFPKTPGRDKVPINRTSAFKPETPIRTPKPAALSKGRSSSTPIAKDQVPSEAEFNPAPPEIDVIKPFNQLASEKKEELATSPPKPLKSPKTVKLFSEEEDEEEHDSENKCEFVDNEAEEAPQNYESGDSMDSSERREIEENEIPSHGESVGSQDTEEESNGEEEEDDDSFVVSDNDEEDLGALCFSNDEEEESDEVEKKRTPKAGKKRNRIVVPDSSEDSIEMISETKHDKSNCLNSSRLSDAAQKMNNSGKNSTTEASETELENSRRMVLNELNKSERLNKTVPRLDVTEIGDDSSTDSEEKPVSKKASFKGSASVYEIMDSDEFEEPEAHKEEEPSQKKLEISKSNKVYEVEESDEGDEQAADGDGLSKDEPSKKELETSKSNKVYEVEESDEGDKPAAGVDGLSKKTSARSSDEEAALLDTLASSDLRHLATMFNPLQKSRRQSLYTASPELNAKEPKLKRRSDRGLGNDSFCPSTSFVEMVAERQRLKRKHLSKSFSGAPEDLEELELCHDRKRLKSSPPDSAETAEKNTEDAGDLEKVTSELEKASTSSEASLDDNSELSEGEIPRRSLNASRNVSLKEDAVEEPPTEVISQEKEESEEPLKEDSKVSEEQPSTSREALKPKTKQPESLFKTKTVDEYMEYCKIFQAGNEAVMNQKKQRIAAGGRKPKNVKRSSMSGAKPGNDAPEAVEMGTVASDNRDTEELPKNSTNTAIISAKKEAKPTTGAKKDIKRLQATRQAVGHAVNLLTGSAAAKEPRSLANKLGAKSQMDAKKCGKKQKQAKLNSSDEENHNRKVTRFRNNAGYITVLKGTPVKNSIELIRTKSGIMRVEPSTPKQKKPRNLLSGFREEPSKDKKPGQKQAPKPGEDRCNSARESALRFKERVLARKF</sequence>
<feature type="region of interest" description="Disordered" evidence="1">
    <location>
        <begin position="968"/>
        <end position="1090"/>
    </location>
</feature>
<feature type="compositionally biased region" description="Acidic residues" evidence="1">
    <location>
        <begin position="608"/>
        <end position="634"/>
    </location>
</feature>
<dbReference type="Proteomes" id="UP000007801">
    <property type="component" value="Unassembled WGS sequence"/>
</dbReference>
<gene>
    <name evidence="2" type="primary">Dana\GF17527</name>
    <name evidence="2" type="synonym">dana_GLEANR_18791</name>
    <name evidence="2" type="ORF">GF17527</name>
</gene>
<feature type="compositionally biased region" description="Polar residues" evidence="1">
    <location>
        <begin position="892"/>
        <end position="904"/>
    </location>
</feature>
<feature type="compositionally biased region" description="Acidic residues" evidence="1">
    <location>
        <begin position="807"/>
        <end position="818"/>
    </location>
</feature>
<feature type="compositionally biased region" description="Basic residues" evidence="1">
    <location>
        <begin position="654"/>
        <end position="664"/>
    </location>
</feature>
<feature type="compositionally biased region" description="Basic and acidic residues" evidence="1">
    <location>
        <begin position="310"/>
        <end position="340"/>
    </location>
</feature>
<feature type="compositionally biased region" description="Polar residues" evidence="1">
    <location>
        <begin position="54"/>
        <end position="70"/>
    </location>
</feature>
<feature type="compositionally biased region" description="Polar residues" evidence="1">
    <location>
        <begin position="136"/>
        <end position="161"/>
    </location>
</feature>
<keyword evidence="3" id="KW-1185">Reference proteome</keyword>
<reference evidence="2 3" key="1">
    <citation type="journal article" date="2007" name="Nature">
        <title>Evolution of genes and genomes on the Drosophila phylogeny.</title>
        <authorList>
            <consortium name="Drosophila 12 Genomes Consortium"/>
            <person name="Clark A.G."/>
            <person name="Eisen M.B."/>
            <person name="Smith D.R."/>
            <person name="Bergman C.M."/>
            <person name="Oliver B."/>
            <person name="Markow T.A."/>
            <person name="Kaufman T.C."/>
            <person name="Kellis M."/>
            <person name="Gelbart W."/>
            <person name="Iyer V.N."/>
            <person name="Pollard D.A."/>
            <person name="Sackton T.B."/>
            <person name="Larracuente A.M."/>
            <person name="Singh N.D."/>
            <person name="Abad J.P."/>
            <person name="Abt D.N."/>
            <person name="Adryan B."/>
            <person name="Aguade M."/>
            <person name="Akashi H."/>
            <person name="Anderson W.W."/>
            <person name="Aquadro C.F."/>
            <person name="Ardell D.H."/>
            <person name="Arguello R."/>
            <person name="Artieri C.G."/>
            <person name="Barbash D.A."/>
            <person name="Barker D."/>
            <person name="Barsanti P."/>
            <person name="Batterham P."/>
            <person name="Batzoglou S."/>
            <person name="Begun D."/>
            <person name="Bhutkar A."/>
            <person name="Blanco E."/>
            <person name="Bosak S.A."/>
            <person name="Bradley R.K."/>
            <person name="Brand A.D."/>
            <person name="Brent M.R."/>
            <person name="Brooks A.N."/>
            <person name="Brown R.H."/>
            <person name="Butlin R.K."/>
            <person name="Caggese C."/>
            <person name="Calvi B.R."/>
            <person name="Bernardo de Carvalho A."/>
            <person name="Caspi A."/>
            <person name="Castrezana S."/>
            <person name="Celniker S.E."/>
            <person name="Chang J.L."/>
            <person name="Chapple C."/>
            <person name="Chatterji S."/>
            <person name="Chinwalla A."/>
            <person name="Civetta A."/>
            <person name="Clifton S.W."/>
            <person name="Comeron J.M."/>
            <person name="Costello J.C."/>
            <person name="Coyne J.A."/>
            <person name="Daub J."/>
            <person name="David R.G."/>
            <person name="Delcher A.L."/>
            <person name="Delehaunty K."/>
            <person name="Do C.B."/>
            <person name="Ebling H."/>
            <person name="Edwards K."/>
            <person name="Eickbush T."/>
            <person name="Evans J.D."/>
            <person name="Filipski A."/>
            <person name="Findeiss S."/>
            <person name="Freyhult E."/>
            <person name="Fulton L."/>
            <person name="Fulton R."/>
            <person name="Garcia A.C."/>
            <person name="Gardiner A."/>
            <person name="Garfield D.A."/>
            <person name="Garvin B.E."/>
            <person name="Gibson G."/>
            <person name="Gilbert D."/>
            <person name="Gnerre S."/>
            <person name="Godfrey J."/>
            <person name="Good R."/>
            <person name="Gotea V."/>
            <person name="Gravely B."/>
            <person name="Greenberg A.J."/>
            <person name="Griffiths-Jones S."/>
            <person name="Gross S."/>
            <person name="Guigo R."/>
            <person name="Gustafson E.A."/>
            <person name="Haerty W."/>
            <person name="Hahn M.W."/>
            <person name="Halligan D.L."/>
            <person name="Halpern A.L."/>
            <person name="Halter G.M."/>
            <person name="Han M.V."/>
            <person name="Heger A."/>
            <person name="Hillier L."/>
            <person name="Hinrichs A.S."/>
            <person name="Holmes I."/>
            <person name="Hoskins R.A."/>
            <person name="Hubisz M.J."/>
            <person name="Hultmark D."/>
            <person name="Huntley M.A."/>
            <person name="Jaffe D.B."/>
            <person name="Jagadeeshan S."/>
            <person name="Jeck W.R."/>
            <person name="Johnson J."/>
            <person name="Jones C.D."/>
            <person name="Jordan W.C."/>
            <person name="Karpen G.H."/>
            <person name="Kataoka E."/>
            <person name="Keightley P.D."/>
            <person name="Kheradpour P."/>
            <person name="Kirkness E.F."/>
            <person name="Koerich L.B."/>
            <person name="Kristiansen K."/>
            <person name="Kudrna D."/>
            <person name="Kulathinal R.J."/>
            <person name="Kumar S."/>
            <person name="Kwok R."/>
            <person name="Lander E."/>
            <person name="Langley C.H."/>
            <person name="Lapoint R."/>
            <person name="Lazzaro B.P."/>
            <person name="Lee S.J."/>
            <person name="Levesque L."/>
            <person name="Li R."/>
            <person name="Lin C.F."/>
            <person name="Lin M.F."/>
            <person name="Lindblad-Toh K."/>
            <person name="Llopart A."/>
            <person name="Long M."/>
            <person name="Low L."/>
            <person name="Lozovsky E."/>
            <person name="Lu J."/>
            <person name="Luo M."/>
            <person name="Machado C.A."/>
            <person name="Makalowski W."/>
            <person name="Marzo M."/>
            <person name="Matsuda M."/>
            <person name="Matzkin L."/>
            <person name="McAllister B."/>
            <person name="McBride C.S."/>
            <person name="McKernan B."/>
            <person name="McKernan K."/>
            <person name="Mendez-Lago M."/>
            <person name="Minx P."/>
            <person name="Mollenhauer M.U."/>
            <person name="Montooth K."/>
            <person name="Mount S.M."/>
            <person name="Mu X."/>
            <person name="Myers E."/>
            <person name="Negre B."/>
            <person name="Newfeld S."/>
            <person name="Nielsen R."/>
            <person name="Noor M.A."/>
            <person name="O'Grady P."/>
            <person name="Pachter L."/>
            <person name="Papaceit M."/>
            <person name="Parisi M.J."/>
            <person name="Parisi M."/>
            <person name="Parts L."/>
            <person name="Pedersen J.S."/>
            <person name="Pesole G."/>
            <person name="Phillippy A.M."/>
            <person name="Ponting C.P."/>
            <person name="Pop M."/>
            <person name="Porcelli D."/>
            <person name="Powell J.R."/>
            <person name="Prohaska S."/>
            <person name="Pruitt K."/>
            <person name="Puig M."/>
            <person name="Quesneville H."/>
            <person name="Ram K.R."/>
            <person name="Rand D."/>
            <person name="Rasmussen M.D."/>
            <person name="Reed L.K."/>
            <person name="Reenan R."/>
            <person name="Reily A."/>
            <person name="Remington K.A."/>
            <person name="Rieger T.T."/>
            <person name="Ritchie M.G."/>
            <person name="Robin C."/>
            <person name="Rogers Y.H."/>
            <person name="Rohde C."/>
            <person name="Rozas J."/>
            <person name="Rubenfield M.J."/>
            <person name="Ruiz A."/>
            <person name="Russo S."/>
            <person name="Salzberg S.L."/>
            <person name="Sanchez-Gracia A."/>
            <person name="Saranga D.J."/>
            <person name="Sato H."/>
            <person name="Schaeffer S.W."/>
            <person name="Schatz M.C."/>
            <person name="Schlenke T."/>
            <person name="Schwartz R."/>
            <person name="Segarra C."/>
            <person name="Singh R.S."/>
            <person name="Sirot L."/>
            <person name="Sirota M."/>
            <person name="Sisneros N.B."/>
            <person name="Smith C.D."/>
            <person name="Smith T.F."/>
            <person name="Spieth J."/>
            <person name="Stage D.E."/>
            <person name="Stark A."/>
            <person name="Stephan W."/>
            <person name="Strausberg R.L."/>
            <person name="Strempel S."/>
            <person name="Sturgill D."/>
            <person name="Sutton G."/>
            <person name="Sutton G.G."/>
            <person name="Tao W."/>
            <person name="Teichmann S."/>
            <person name="Tobari Y.N."/>
            <person name="Tomimura Y."/>
            <person name="Tsolas J.M."/>
            <person name="Valente V.L."/>
            <person name="Venter E."/>
            <person name="Venter J.C."/>
            <person name="Vicario S."/>
            <person name="Vieira F.G."/>
            <person name="Vilella A.J."/>
            <person name="Villasante A."/>
            <person name="Walenz B."/>
            <person name="Wang J."/>
            <person name="Wasserman M."/>
            <person name="Watts T."/>
            <person name="Wilson D."/>
            <person name="Wilson R.K."/>
            <person name="Wing R.A."/>
            <person name="Wolfner M.F."/>
            <person name="Wong A."/>
            <person name="Wong G.K."/>
            <person name="Wu C.I."/>
            <person name="Wu G."/>
            <person name="Yamamoto D."/>
            <person name="Yang H.P."/>
            <person name="Yang S.P."/>
            <person name="Yorke J.A."/>
            <person name="Yoshida K."/>
            <person name="Zdobnov E."/>
            <person name="Zhang P."/>
            <person name="Zhang Y."/>
            <person name="Zimin A.V."/>
            <person name="Baldwin J."/>
            <person name="Abdouelleil A."/>
            <person name="Abdulkadir J."/>
            <person name="Abebe A."/>
            <person name="Abera B."/>
            <person name="Abreu J."/>
            <person name="Acer S.C."/>
            <person name="Aftuck L."/>
            <person name="Alexander A."/>
            <person name="An P."/>
            <person name="Anderson E."/>
            <person name="Anderson S."/>
            <person name="Arachi H."/>
            <person name="Azer M."/>
            <person name="Bachantsang P."/>
            <person name="Barry A."/>
            <person name="Bayul T."/>
            <person name="Berlin A."/>
            <person name="Bessette D."/>
            <person name="Bloom T."/>
            <person name="Blye J."/>
            <person name="Boguslavskiy L."/>
            <person name="Bonnet C."/>
            <person name="Boukhgalter B."/>
            <person name="Bourzgui I."/>
            <person name="Brown A."/>
            <person name="Cahill P."/>
            <person name="Channer S."/>
            <person name="Cheshatsang Y."/>
            <person name="Chuda L."/>
            <person name="Citroen M."/>
            <person name="Collymore A."/>
            <person name="Cooke P."/>
            <person name="Costello M."/>
            <person name="D'Aco K."/>
            <person name="Daza R."/>
            <person name="De Haan G."/>
            <person name="DeGray S."/>
            <person name="DeMaso C."/>
            <person name="Dhargay N."/>
            <person name="Dooley K."/>
            <person name="Dooley E."/>
            <person name="Doricent M."/>
            <person name="Dorje P."/>
            <person name="Dorjee K."/>
            <person name="Dupes A."/>
            <person name="Elong R."/>
            <person name="Falk J."/>
            <person name="Farina A."/>
            <person name="Faro S."/>
            <person name="Ferguson D."/>
            <person name="Fisher S."/>
            <person name="Foley C.D."/>
            <person name="Franke A."/>
            <person name="Friedrich D."/>
            <person name="Gadbois L."/>
            <person name="Gearin G."/>
            <person name="Gearin C.R."/>
            <person name="Giannoukos G."/>
            <person name="Goode T."/>
            <person name="Graham J."/>
            <person name="Grandbois E."/>
            <person name="Grewal S."/>
            <person name="Gyaltsen K."/>
            <person name="Hafez N."/>
            <person name="Hagos B."/>
            <person name="Hall J."/>
            <person name="Henson C."/>
            <person name="Hollinger A."/>
            <person name="Honan T."/>
            <person name="Huard M.D."/>
            <person name="Hughes L."/>
            <person name="Hurhula B."/>
            <person name="Husby M.E."/>
            <person name="Kamat A."/>
            <person name="Kanga B."/>
            <person name="Kashin S."/>
            <person name="Khazanovich D."/>
            <person name="Kisner P."/>
            <person name="Lance K."/>
            <person name="Lara M."/>
            <person name="Lee W."/>
            <person name="Lennon N."/>
            <person name="Letendre F."/>
            <person name="LeVine R."/>
            <person name="Lipovsky A."/>
            <person name="Liu X."/>
            <person name="Liu J."/>
            <person name="Liu S."/>
            <person name="Lokyitsang T."/>
            <person name="Lokyitsang Y."/>
            <person name="Lubonja R."/>
            <person name="Lui A."/>
            <person name="MacDonald P."/>
            <person name="Magnisalis V."/>
            <person name="Maru K."/>
            <person name="Matthews C."/>
            <person name="McCusker W."/>
            <person name="McDonough S."/>
            <person name="Mehta T."/>
            <person name="Meldrim J."/>
            <person name="Meneus L."/>
            <person name="Mihai O."/>
            <person name="Mihalev A."/>
            <person name="Mihova T."/>
            <person name="Mittelman R."/>
            <person name="Mlenga V."/>
            <person name="Montmayeur A."/>
            <person name="Mulrain L."/>
            <person name="Navidi A."/>
            <person name="Naylor J."/>
            <person name="Negash T."/>
            <person name="Nguyen T."/>
            <person name="Nguyen N."/>
            <person name="Nicol R."/>
            <person name="Norbu C."/>
            <person name="Norbu N."/>
            <person name="Novod N."/>
            <person name="O'Neill B."/>
            <person name="Osman S."/>
            <person name="Markiewicz E."/>
            <person name="Oyono O.L."/>
            <person name="Patti C."/>
            <person name="Phunkhang P."/>
            <person name="Pierre F."/>
            <person name="Priest M."/>
            <person name="Raghuraman S."/>
            <person name="Rege F."/>
            <person name="Reyes R."/>
            <person name="Rise C."/>
            <person name="Rogov P."/>
            <person name="Ross K."/>
            <person name="Ryan E."/>
            <person name="Settipalli S."/>
            <person name="Shea T."/>
            <person name="Sherpa N."/>
            <person name="Shi L."/>
            <person name="Shih D."/>
            <person name="Sparrow T."/>
            <person name="Spaulding J."/>
            <person name="Stalker J."/>
            <person name="Stange-Thomann N."/>
            <person name="Stavropoulos S."/>
            <person name="Stone C."/>
            <person name="Strader C."/>
            <person name="Tesfaye S."/>
            <person name="Thomson T."/>
            <person name="Thoulutsang Y."/>
            <person name="Thoulutsang D."/>
            <person name="Topham K."/>
            <person name="Topping I."/>
            <person name="Tsamla T."/>
            <person name="Vassiliev H."/>
            <person name="Vo A."/>
            <person name="Wangchuk T."/>
            <person name="Wangdi T."/>
            <person name="Weiand M."/>
            <person name="Wilkinson J."/>
            <person name="Wilson A."/>
            <person name="Yadav S."/>
            <person name="Young G."/>
            <person name="Yu Q."/>
            <person name="Zembek L."/>
            <person name="Zhong D."/>
            <person name="Zimmer A."/>
            <person name="Zwirko Z."/>
            <person name="Jaffe D.B."/>
            <person name="Alvarez P."/>
            <person name="Brockman W."/>
            <person name="Butler J."/>
            <person name="Chin C."/>
            <person name="Gnerre S."/>
            <person name="Grabherr M."/>
            <person name="Kleber M."/>
            <person name="Mauceli E."/>
            <person name="MacCallum I."/>
        </authorList>
    </citation>
    <scope>NUCLEOTIDE SEQUENCE [LARGE SCALE GENOMIC DNA]</scope>
    <source>
        <strain evidence="3">Tucson 14024-0371.13</strain>
    </source>
</reference>
<feature type="compositionally biased region" description="Basic and acidic residues" evidence="1">
    <location>
        <begin position="105"/>
        <end position="123"/>
    </location>
</feature>
<feature type="compositionally biased region" description="Polar residues" evidence="1">
    <location>
        <begin position="341"/>
        <end position="358"/>
    </location>
</feature>
<feature type="compositionally biased region" description="Basic and acidic residues" evidence="1">
    <location>
        <begin position="1174"/>
        <end position="1187"/>
    </location>
</feature>
<dbReference type="EMBL" id="CH902617">
    <property type="protein sequence ID" value="KPU79212.1"/>
    <property type="molecule type" value="Genomic_DNA"/>
</dbReference>
<feature type="compositionally biased region" description="Basic and acidic residues" evidence="1">
    <location>
        <begin position="210"/>
        <end position="219"/>
    </location>
</feature>
<feature type="compositionally biased region" description="Basic and acidic residues" evidence="1">
    <location>
        <begin position="1322"/>
        <end position="1331"/>
    </location>
</feature>
<evidence type="ECO:0000313" key="3">
    <source>
        <dbReference type="Proteomes" id="UP000007801"/>
    </source>
</evidence>
<dbReference type="GeneID" id="6500311"/>
<feature type="region of interest" description="Disordered" evidence="1">
    <location>
        <begin position="428"/>
        <end position="872"/>
    </location>
</feature>
<feature type="compositionally biased region" description="Acidic residues" evidence="1">
    <location>
        <begin position="363"/>
        <end position="372"/>
    </location>
</feature>
<protein>
    <submittedName>
        <fullName evidence="2">Uncharacterized protein, isoform B</fullName>
    </submittedName>
</protein>
<accession>A0A0N8P184</accession>
<feature type="region of interest" description="Disordered" evidence="1">
    <location>
        <begin position="1117"/>
        <end position="1187"/>
    </location>
</feature>
<feature type="compositionally biased region" description="Basic and acidic residues" evidence="1">
    <location>
        <begin position="1050"/>
        <end position="1068"/>
    </location>
</feature>
<evidence type="ECO:0000256" key="1">
    <source>
        <dbReference type="SAM" id="MobiDB-lite"/>
    </source>
</evidence>
<feature type="compositionally biased region" description="Acidic residues" evidence="1">
    <location>
        <begin position="1011"/>
        <end position="1020"/>
    </location>
</feature>
<proteinExistence type="predicted"/>
<name>A0A0N8P184_DROAN</name>
<dbReference type="FunCoup" id="A0A0N8P184">
    <property type="interactions" value="356"/>
</dbReference>
<feature type="region of interest" description="Disordered" evidence="1">
    <location>
        <begin position="1286"/>
        <end position="1331"/>
    </location>
</feature>
<feature type="compositionally biased region" description="Basic and acidic residues" evidence="1">
    <location>
        <begin position="1304"/>
        <end position="1314"/>
    </location>
</feature>
<feature type="compositionally biased region" description="Basic and acidic residues" evidence="1">
    <location>
        <begin position="783"/>
        <end position="806"/>
    </location>
</feature>
<feature type="region of interest" description="Disordered" evidence="1">
    <location>
        <begin position="1"/>
        <end position="389"/>
    </location>
</feature>
<organism evidence="2 3">
    <name type="scientific">Drosophila ananassae</name>
    <name type="common">Fruit fly</name>
    <dbReference type="NCBI Taxonomy" id="7217"/>
    <lineage>
        <taxon>Eukaryota</taxon>
        <taxon>Metazoa</taxon>
        <taxon>Ecdysozoa</taxon>
        <taxon>Arthropoda</taxon>
        <taxon>Hexapoda</taxon>
        <taxon>Insecta</taxon>
        <taxon>Pterygota</taxon>
        <taxon>Neoptera</taxon>
        <taxon>Endopterygota</taxon>
        <taxon>Diptera</taxon>
        <taxon>Brachycera</taxon>
        <taxon>Muscomorpha</taxon>
        <taxon>Ephydroidea</taxon>
        <taxon>Drosophilidae</taxon>
        <taxon>Drosophila</taxon>
        <taxon>Sophophora</taxon>
    </lineage>
</organism>
<feature type="compositionally biased region" description="Basic and acidic residues" evidence="1">
    <location>
        <begin position="822"/>
        <end position="843"/>
    </location>
</feature>
<dbReference type="KEGG" id="dan:6500311"/>